<evidence type="ECO:0000313" key="3">
    <source>
        <dbReference type="Proteomes" id="UP000318384"/>
    </source>
</evidence>
<dbReference type="AlphaFoldDB" id="A0A517WQN6"/>
<protein>
    <submittedName>
        <fullName evidence="2">Uncharacterized protein</fullName>
    </submittedName>
</protein>
<reference evidence="2 3" key="1">
    <citation type="submission" date="2019-03" db="EMBL/GenBank/DDBJ databases">
        <title>Deep-cultivation of Planctomycetes and their phenomic and genomic characterization uncovers novel biology.</title>
        <authorList>
            <person name="Wiegand S."/>
            <person name="Jogler M."/>
            <person name="Boedeker C."/>
            <person name="Pinto D."/>
            <person name="Vollmers J."/>
            <person name="Rivas-Marin E."/>
            <person name="Kohn T."/>
            <person name="Peeters S.H."/>
            <person name="Heuer A."/>
            <person name="Rast P."/>
            <person name="Oberbeckmann S."/>
            <person name="Bunk B."/>
            <person name="Jeske O."/>
            <person name="Meyerdierks A."/>
            <person name="Storesund J.E."/>
            <person name="Kallscheuer N."/>
            <person name="Luecker S."/>
            <person name="Lage O.M."/>
            <person name="Pohl T."/>
            <person name="Merkel B.J."/>
            <person name="Hornburger P."/>
            <person name="Mueller R.-W."/>
            <person name="Bruemmer F."/>
            <person name="Labrenz M."/>
            <person name="Spormann A.M."/>
            <person name="Op den Camp H."/>
            <person name="Overmann J."/>
            <person name="Amann R."/>
            <person name="Jetten M.S.M."/>
            <person name="Mascher T."/>
            <person name="Medema M.H."/>
            <person name="Devos D.P."/>
            <person name="Kaster A.-K."/>
            <person name="Ovreas L."/>
            <person name="Rohde M."/>
            <person name="Galperin M.Y."/>
            <person name="Jogler C."/>
        </authorList>
    </citation>
    <scope>NUCLEOTIDE SEQUENCE [LARGE SCALE GENOMIC DNA]</scope>
    <source>
        <strain evidence="2 3">V202</strain>
    </source>
</reference>
<accession>A0A517WQN6</accession>
<keyword evidence="3" id="KW-1185">Reference proteome</keyword>
<organism evidence="2 3">
    <name type="scientific">Gimesia aquarii</name>
    <dbReference type="NCBI Taxonomy" id="2527964"/>
    <lineage>
        <taxon>Bacteria</taxon>
        <taxon>Pseudomonadati</taxon>
        <taxon>Planctomycetota</taxon>
        <taxon>Planctomycetia</taxon>
        <taxon>Planctomycetales</taxon>
        <taxon>Planctomycetaceae</taxon>
        <taxon>Gimesia</taxon>
    </lineage>
</organism>
<name>A0A517WQN6_9PLAN</name>
<sequence>MPLIVTGNRRLCQSEESPNRQSRKFPLEKSEFDPDFHNFITTFPNFTETDFKHEVDLMYSEGTLTEKLRQRRAHDVGWR</sequence>
<feature type="region of interest" description="Disordered" evidence="1">
    <location>
        <begin position="1"/>
        <end position="25"/>
    </location>
</feature>
<gene>
    <name evidence="2" type="ORF">V202x_09250</name>
</gene>
<evidence type="ECO:0000256" key="1">
    <source>
        <dbReference type="SAM" id="MobiDB-lite"/>
    </source>
</evidence>
<dbReference type="Proteomes" id="UP000318384">
    <property type="component" value="Chromosome"/>
</dbReference>
<evidence type="ECO:0000313" key="2">
    <source>
        <dbReference type="EMBL" id="QDU07567.1"/>
    </source>
</evidence>
<dbReference type="EMBL" id="CP037422">
    <property type="protein sequence ID" value="QDU07567.1"/>
    <property type="molecule type" value="Genomic_DNA"/>
</dbReference>
<proteinExistence type="predicted"/>